<organism evidence="1 2">
    <name type="scientific">Pseudovibrio axinellae</name>
    <dbReference type="NCBI Taxonomy" id="989403"/>
    <lineage>
        <taxon>Bacteria</taxon>
        <taxon>Pseudomonadati</taxon>
        <taxon>Pseudomonadota</taxon>
        <taxon>Alphaproteobacteria</taxon>
        <taxon>Hyphomicrobiales</taxon>
        <taxon>Stappiaceae</taxon>
        <taxon>Pseudovibrio</taxon>
    </lineage>
</organism>
<gene>
    <name evidence="1" type="ORF">PsAD2_01382</name>
</gene>
<dbReference type="RefSeq" id="WP_068004256.1">
    <property type="nucleotide sequence ID" value="NZ_FOFM01000005.1"/>
</dbReference>
<dbReference type="Proteomes" id="UP000076577">
    <property type="component" value="Unassembled WGS sequence"/>
</dbReference>
<sequence length="69" mass="7790">MKMVISDTTSIKRPSLDYRVAHPHWNIITEKHSINIALSAAMIFGRKFGPVDAQPRTNFSRFAADTTET</sequence>
<evidence type="ECO:0000313" key="2">
    <source>
        <dbReference type="Proteomes" id="UP000076577"/>
    </source>
</evidence>
<dbReference type="EMBL" id="LMCB01000007">
    <property type="protein sequence ID" value="KZL20527.1"/>
    <property type="molecule type" value="Genomic_DNA"/>
</dbReference>
<protein>
    <submittedName>
        <fullName evidence="1">Uncharacterized protein</fullName>
    </submittedName>
</protein>
<proteinExistence type="predicted"/>
<accession>A0A166A1I7</accession>
<reference evidence="1 2" key="1">
    <citation type="journal article" date="2016" name="Front. Microbiol.">
        <title>Comparative Genomic Analysis Reveals a Diverse Repertoire of Genes Involved in Prokaryote-Eukaryote Interactions within the Pseudovibrio Genus.</title>
        <authorList>
            <person name="Romano S."/>
            <person name="Fernandez-Guerra A."/>
            <person name="Reen F.J."/>
            <person name="Glockner F.O."/>
            <person name="Crowley S.P."/>
            <person name="O'Sullivan O."/>
            <person name="Cotter P.D."/>
            <person name="Adams C."/>
            <person name="Dobson A.D."/>
            <person name="O'Gara F."/>
        </authorList>
    </citation>
    <scope>NUCLEOTIDE SEQUENCE [LARGE SCALE GENOMIC DNA]</scope>
    <source>
        <strain evidence="1 2">Ad2</strain>
    </source>
</reference>
<dbReference type="PATRIC" id="fig|989403.3.peg.1474"/>
<comment type="caution">
    <text evidence="1">The sequence shown here is derived from an EMBL/GenBank/DDBJ whole genome shotgun (WGS) entry which is preliminary data.</text>
</comment>
<keyword evidence="2" id="KW-1185">Reference proteome</keyword>
<evidence type="ECO:0000313" key="1">
    <source>
        <dbReference type="EMBL" id="KZL20527.1"/>
    </source>
</evidence>
<dbReference type="AlphaFoldDB" id="A0A166A1I7"/>
<name>A0A166A1I7_9HYPH</name>